<dbReference type="PANTHER" id="PTHR47917:SF1">
    <property type="entry name" value="COENZYME F420:L-GLUTAMATE LIGASE"/>
    <property type="match status" value="1"/>
</dbReference>
<evidence type="ECO:0000259" key="1">
    <source>
        <dbReference type="Pfam" id="PF01996"/>
    </source>
</evidence>
<dbReference type="Pfam" id="PF01996">
    <property type="entry name" value="F420_ligase"/>
    <property type="match status" value="1"/>
</dbReference>
<evidence type="ECO:0000313" key="2">
    <source>
        <dbReference type="EMBL" id="GAI32796.1"/>
    </source>
</evidence>
<dbReference type="InterPro" id="IPR002847">
    <property type="entry name" value="F420-0_gamma-glut_ligase-dom"/>
</dbReference>
<sequence length="68" mass="7350">MRVLSLSMPLIKPGDNLDKLIVKASEQVGGLRDGDVLVVASKVVATSQGRVRELARVRPSARARRLAK</sequence>
<dbReference type="AlphaFoldDB" id="X1NRF7"/>
<gene>
    <name evidence="2" type="ORF">S06H3_47101</name>
</gene>
<dbReference type="SUPFAM" id="SSF144010">
    <property type="entry name" value="CofE-like"/>
    <property type="match status" value="1"/>
</dbReference>
<comment type="caution">
    <text evidence="2">The sequence shown here is derived from an EMBL/GenBank/DDBJ whole genome shotgun (WGS) entry which is preliminary data.</text>
</comment>
<dbReference type="GO" id="GO:0052618">
    <property type="term" value="F:coenzyme F420-0:L-glutamate ligase activity"/>
    <property type="evidence" value="ECO:0007669"/>
    <property type="project" value="TreeGrafter"/>
</dbReference>
<dbReference type="Gene3D" id="3.30.1330.100">
    <property type="entry name" value="CofE-like"/>
    <property type="match status" value="1"/>
</dbReference>
<feature type="domain" description="Coenzyme F420:L-glutamate ligase-like" evidence="1">
    <location>
        <begin position="6"/>
        <end position="68"/>
    </location>
</feature>
<accession>X1NRF7</accession>
<dbReference type="EMBL" id="BARV01029554">
    <property type="protein sequence ID" value="GAI32796.1"/>
    <property type="molecule type" value="Genomic_DNA"/>
</dbReference>
<name>X1NRF7_9ZZZZ</name>
<feature type="non-terminal residue" evidence="2">
    <location>
        <position position="68"/>
    </location>
</feature>
<reference evidence="2" key="1">
    <citation type="journal article" date="2014" name="Front. Microbiol.">
        <title>High frequency of phylogenetically diverse reductive dehalogenase-homologous genes in deep subseafloor sedimentary metagenomes.</title>
        <authorList>
            <person name="Kawai M."/>
            <person name="Futagami T."/>
            <person name="Toyoda A."/>
            <person name="Takaki Y."/>
            <person name="Nishi S."/>
            <person name="Hori S."/>
            <person name="Arai W."/>
            <person name="Tsubouchi T."/>
            <person name="Morono Y."/>
            <person name="Uchiyama I."/>
            <person name="Ito T."/>
            <person name="Fujiyama A."/>
            <person name="Inagaki F."/>
            <person name="Takami H."/>
        </authorList>
    </citation>
    <scope>NUCLEOTIDE SEQUENCE</scope>
    <source>
        <strain evidence="2">Expedition CK06-06</strain>
    </source>
</reference>
<proteinExistence type="predicted"/>
<dbReference type="PANTHER" id="PTHR47917">
    <property type="match status" value="1"/>
</dbReference>
<protein>
    <recommendedName>
        <fullName evidence="1">Coenzyme F420:L-glutamate ligase-like domain-containing protein</fullName>
    </recommendedName>
</protein>
<organism evidence="2">
    <name type="scientific">marine sediment metagenome</name>
    <dbReference type="NCBI Taxonomy" id="412755"/>
    <lineage>
        <taxon>unclassified sequences</taxon>
        <taxon>metagenomes</taxon>
        <taxon>ecological metagenomes</taxon>
    </lineage>
</organism>